<feature type="compositionally biased region" description="Polar residues" evidence="9">
    <location>
        <begin position="270"/>
        <end position="292"/>
    </location>
</feature>
<proteinExistence type="predicted"/>
<dbReference type="AlphaFoldDB" id="F9W5Z1"/>
<comment type="function">
    <text evidence="1">VSG forms a coat on the surface of the parasite. The trypanosome evades the immune response of the host by expressing a series of antigenically distinct VSGs from an estimated 1000 VSG genes.</text>
</comment>
<accession>F9W5Z1</accession>
<sequence>MIWLLVVLGVVCIVSAQSRGTDHNGDAYRALCGVLGSAVKKWLDVKNRSKDDPLHQALAKTIFGKKGQQDLEKLRGALPDDYHVVEGSDSSRGLMCGPPRTAEHVPYQARWPGHSVPHDLLCLCTPGETAWMTTIRGSGAEKLCGKDAQTFVDSEGWADNGYEGGVAQMTTTWLNVTVSCLKGNESAGDLKSVLQKFKDNLGGPVPGHPASLTLGEGDLRDAGACDGTPDGRVCVFYENTTHRFPWWTELEQALATEEEKRYTEKAHKPPSTSRLSSSLATEPKSPDSNASTMPRPERLRSSAPLTQPLLWLPGVASGLF</sequence>
<dbReference type="EMBL" id="CAEQ01000802">
    <property type="protein sequence ID" value="CCD12594.1"/>
    <property type="molecule type" value="Genomic_DNA"/>
</dbReference>
<protein>
    <submittedName>
        <fullName evidence="12">Variant surface glycoprotein</fullName>
    </submittedName>
</protein>
<evidence type="ECO:0000256" key="3">
    <source>
        <dbReference type="ARBA" id="ARBA00022475"/>
    </source>
</evidence>
<name>F9W5Z1_TRYCI</name>
<evidence type="ECO:0000256" key="2">
    <source>
        <dbReference type="ARBA" id="ARBA00004609"/>
    </source>
</evidence>
<feature type="compositionally biased region" description="Basic and acidic residues" evidence="9">
    <location>
        <begin position="258"/>
        <end position="267"/>
    </location>
</feature>
<keyword evidence="8" id="KW-0449">Lipoprotein</keyword>
<gene>
    <name evidence="12" type="ORF">TCIL3000_0_34600</name>
</gene>
<evidence type="ECO:0000256" key="8">
    <source>
        <dbReference type="ARBA" id="ARBA00023288"/>
    </source>
</evidence>
<dbReference type="InterPro" id="IPR025932">
    <property type="entry name" value="Trypano_VSG_B_N_dom"/>
</dbReference>
<evidence type="ECO:0000256" key="6">
    <source>
        <dbReference type="ARBA" id="ARBA00023136"/>
    </source>
</evidence>
<evidence type="ECO:0000259" key="11">
    <source>
        <dbReference type="Pfam" id="PF13206"/>
    </source>
</evidence>
<dbReference type="VEuPathDB" id="TriTrypDB:TcIL3000_0_34600"/>
<evidence type="ECO:0000313" key="13">
    <source>
        <dbReference type="Proteomes" id="UP000000702"/>
    </source>
</evidence>
<evidence type="ECO:0000256" key="4">
    <source>
        <dbReference type="ARBA" id="ARBA00022622"/>
    </source>
</evidence>
<feature type="chain" id="PRO_5003389915" evidence="10">
    <location>
        <begin position="17"/>
        <end position="320"/>
    </location>
</feature>
<evidence type="ECO:0000313" key="12">
    <source>
        <dbReference type="EMBL" id="CCD12594.1"/>
    </source>
</evidence>
<keyword evidence="13" id="KW-1185">Reference proteome</keyword>
<keyword evidence="3" id="KW-1003">Cell membrane</keyword>
<keyword evidence="5 10" id="KW-0732">Signal</keyword>
<reference evidence="13" key="1">
    <citation type="submission" date="2011-07" db="EMBL/GenBank/DDBJ databases">
        <title>Divergent evolution of antigenic variation in African trypanosomes.</title>
        <authorList>
            <person name="Jackson A.P."/>
            <person name="Berry A."/>
            <person name="Allison H.C."/>
            <person name="Burton P."/>
            <person name="Anderson J."/>
            <person name="Aslett M."/>
            <person name="Brown R."/>
            <person name="Corton N."/>
            <person name="Harris D."/>
            <person name="Hauser H."/>
            <person name="Gamble J."/>
            <person name="Gilderthorp R."/>
            <person name="McQuillan J."/>
            <person name="Quail M.A."/>
            <person name="Sanders M."/>
            <person name="Van Tonder A."/>
            <person name="Ginger M.L."/>
            <person name="Donelson J.E."/>
            <person name="Field M.C."/>
            <person name="Barry J.D."/>
            <person name="Berriman M."/>
            <person name="Hertz-Fowler C."/>
        </authorList>
    </citation>
    <scope>NUCLEOTIDE SEQUENCE [LARGE SCALE GENOMIC DNA]</scope>
    <source>
        <strain evidence="13">IL3000</strain>
    </source>
</reference>
<keyword evidence="7" id="KW-0325">Glycoprotein</keyword>
<dbReference type="Pfam" id="PF13206">
    <property type="entry name" value="VSG_B"/>
    <property type="match status" value="1"/>
</dbReference>
<feature type="region of interest" description="Disordered" evidence="9">
    <location>
        <begin position="258"/>
        <end position="302"/>
    </location>
</feature>
<evidence type="ECO:0000256" key="10">
    <source>
        <dbReference type="SAM" id="SignalP"/>
    </source>
</evidence>
<organism evidence="12 13">
    <name type="scientific">Trypanosoma congolense (strain IL3000)</name>
    <dbReference type="NCBI Taxonomy" id="1068625"/>
    <lineage>
        <taxon>Eukaryota</taxon>
        <taxon>Discoba</taxon>
        <taxon>Euglenozoa</taxon>
        <taxon>Kinetoplastea</taxon>
        <taxon>Metakinetoplastina</taxon>
        <taxon>Trypanosomatida</taxon>
        <taxon>Trypanosomatidae</taxon>
        <taxon>Trypanosoma</taxon>
        <taxon>Nannomonas</taxon>
    </lineage>
</organism>
<feature type="domain" description="Trypanosome variant surface glycoprotein B-type N-terminal" evidence="11">
    <location>
        <begin position="45"/>
        <end position="267"/>
    </location>
</feature>
<dbReference type="GO" id="GO:0098552">
    <property type="term" value="C:side of membrane"/>
    <property type="evidence" value="ECO:0007669"/>
    <property type="project" value="UniProtKB-KW"/>
</dbReference>
<comment type="caution">
    <text evidence="12">The sequence shown here is derived from an EMBL/GenBank/DDBJ whole genome shotgun (WGS) entry which is preliminary data.</text>
</comment>
<feature type="signal peptide" evidence="10">
    <location>
        <begin position="1"/>
        <end position="16"/>
    </location>
</feature>
<dbReference type="Proteomes" id="UP000000702">
    <property type="component" value="Unassembled WGS sequence"/>
</dbReference>
<evidence type="ECO:0000256" key="7">
    <source>
        <dbReference type="ARBA" id="ARBA00023180"/>
    </source>
</evidence>
<evidence type="ECO:0000256" key="9">
    <source>
        <dbReference type="SAM" id="MobiDB-lite"/>
    </source>
</evidence>
<reference evidence="12 13" key="2">
    <citation type="journal article" date="2012" name="Proc. Natl. Acad. Sci. U.S.A.">
        <title>Antigenic diversity is generated by distinct evolutionary mechanisms in African trypanosome species.</title>
        <authorList>
            <person name="Jackson A.P."/>
            <person name="Berry A."/>
            <person name="Aslett M."/>
            <person name="Allison H.C."/>
            <person name="Burton P."/>
            <person name="Vavrova-Anderson J."/>
            <person name="Brown R."/>
            <person name="Browne H."/>
            <person name="Corton N."/>
            <person name="Hauser H."/>
            <person name="Gamble J."/>
            <person name="Gilderthorp R."/>
            <person name="Marcello L."/>
            <person name="McQuillan J."/>
            <person name="Otto T.D."/>
            <person name="Quail M.A."/>
            <person name="Sanders M.J."/>
            <person name="van Tonder A."/>
            <person name="Ginger M.L."/>
            <person name="Field M.C."/>
            <person name="Barry J.D."/>
            <person name="Hertz-Fowler C."/>
            <person name="Berriman M."/>
        </authorList>
    </citation>
    <scope>NUCLEOTIDE SEQUENCE [LARGE SCALE GENOMIC DNA]</scope>
    <source>
        <strain evidence="12 13">IL3000</strain>
    </source>
</reference>
<keyword evidence="4" id="KW-0336">GPI-anchor</keyword>
<comment type="subcellular location">
    <subcellularLocation>
        <location evidence="2">Cell membrane</location>
        <topology evidence="2">Lipid-anchor</topology>
        <topology evidence="2">GPI-anchor</topology>
    </subcellularLocation>
</comment>
<evidence type="ECO:0000256" key="5">
    <source>
        <dbReference type="ARBA" id="ARBA00022729"/>
    </source>
</evidence>
<keyword evidence="6" id="KW-0472">Membrane</keyword>
<dbReference type="GO" id="GO:0005886">
    <property type="term" value="C:plasma membrane"/>
    <property type="evidence" value="ECO:0007669"/>
    <property type="project" value="UniProtKB-SubCell"/>
</dbReference>
<evidence type="ECO:0000256" key="1">
    <source>
        <dbReference type="ARBA" id="ARBA00002523"/>
    </source>
</evidence>